<dbReference type="InterPro" id="IPR036291">
    <property type="entry name" value="NAD(P)-bd_dom_sf"/>
</dbReference>
<dbReference type="EC" id="1.1.1.22" evidence="3 8"/>
<dbReference type="FunCoup" id="B8DZS0">
    <property type="interactions" value="300"/>
</dbReference>
<proteinExistence type="inferred from homology"/>
<evidence type="ECO:0000313" key="14">
    <source>
        <dbReference type="Proteomes" id="UP000007719"/>
    </source>
</evidence>
<feature type="binding site" evidence="11">
    <location>
        <position position="265"/>
    </location>
    <ligand>
        <name>NAD(+)</name>
        <dbReference type="ChEBI" id="CHEBI:57540"/>
    </ligand>
</feature>
<evidence type="ECO:0000256" key="7">
    <source>
        <dbReference type="ARBA" id="ARBA00047473"/>
    </source>
</evidence>
<dbReference type="SUPFAM" id="SSF51735">
    <property type="entry name" value="NAD(P)-binding Rossmann-fold domains"/>
    <property type="match status" value="1"/>
</dbReference>
<dbReference type="GO" id="GO:0000271">
    <property type="term" value="P:polysaccharide biosynthetic process"/>
    <property type="evidence" value="ECO:0007669"/>
    <property type="project" value="InterPro"/>
</dbReference>
<feature type="binding site" evidence="11">
    <location>
        <position position="330"/>
    </location>
    <ligand>
        <name>NAD(+)</name>
        <dbReference type="ChEBI" id="CHEBI:57540"/>
    </ligand>
</feature>
<dbReference type="PIRSF" id="PIRSF500134">
    <property type="entry name" value="UDPglc_DH_bac"/>
    <property type="match status" value="1"/>
</dbReference>
<dbReference type="eggNOG" id="COG1004">
    <property type="taxonomic scope" value="Bacteria"/>
</dbReference>
<feature type="domain" description="UDP-glucose/GDP-mannose dehydrogenase C-terminal" evidence="12">
    <location>
        <begin position="316"/>
        <end position="417"/>
    </location>
</feature>
<evidence type="ECO:0000259" key="12">
    <source>
        <dbReference type="SMART" id="SM00984"/>
    </source>
</evidence>
<gene>
    <name evidence="13" type="ordered locus">Dtur_0718</name>
</gene>
<dbReference type="InParanoid" id="B8DZS0"/>
<dbReference type="PANTHER" id="PTHR43750">
    <property type="entry name" value="UDP-GLUCOSE 6-DEHYDROGENASE TUAD"/>
    <property type="match status" value="1"/>
</dbReference>
<comment type="pathway">
    <text evidence="1">Nucleotide-sugar biosynthesis; UDP-alpha-D-glucuronate biosynthesis; UDP-alpha-D-glucuronate from UDP-alpha-D-glucose: step 1/1.</text>
</comment>
<comment type="catalytic activity">
    <reaction evidence="7 8">
        <text>UDP-alpha-D-glucose + 2 NAD(+) + H2O = UDP-alpha-D-glucuronate + 2 NADH + 3 H(+)</text>
        <dbReference type="Rhea" id="RHEA:23596"/>
        <dbReference type="ChEBI" id="CHEBI:15377"/>
        <dbReference type="ChEBI" id="CHEBI:15378"/>
        <dbReference type="ChEBI" id="CHEBI:57540"/>
        <dbReference type="ChEBI" id="CHEBI:57945"/>
        <dbReference type="ChEBI" id="CHEBI:58052"/>
        <dbReference type="ChEBI" id="CHEBI:58885"/>
        <dbReference type="EC" id="1.1.1.22"/>
    </reaction>
</comment>
<evidence type="ECO:0000256" key="10">
    <source>
        <dbReference type="PIRSR" id="PIRSR500134-2"/>
    </source>
</evidence>
<organism evidence="13 14">
    <name type="scientific">Dictyoglomus turgidum (strain DSM 6724 / Z-1310)</name>
    <dbReference type="NCBI Taxonomy" id="515635"/>
    <lineage>
        <taxon>Bacteria</taxon>
        <taxon>Pseudomonadati</taxon>
        <taxon>Dictyoglomota</taxon>
        <taxon>Dictyoglomia</taxon>
        <taxon>Dictyoglomales</taxon>
        <taxon>Dictyoglomaceae</taxon>
        <taxon>Dictyoglomus</taxon>
    </lineage>
</organism>
<feature type="binding site" evidence="10">
    <location>
        <position position="323"/>
    </location>
    <ligand>
        <name>substrate</name>
    </ligand>
</feature>
<feature type="binding site" evidence="11">
    <location>
        <position position="122"/>
    </location>
    <ligand>
        <name>NAD(+)</name>
        <dbReference type="ChEBI" id="CHEBI:57540"/>
    </ligand>
</feature>
<feature type="active site" description="Nucleophile" evidence="9">
    <location>
        <position position="262"/>
    </location>
</feature>
<dbReference type="Pfam" id="PF03721">
    <property type="entry name" value="UDPG_MGDP_dh_N"/>
    <property type="match status" value="1"/>
</dbReference>
<feature type="binding site" evidence="10">
    <location>
        <position position="206"/>
    </location>
    <ligand>
        <name>substrate</name>
    </ligand>
</feature>
<dbReference type="UniPathway" id="UPA00038">
    <property type="reaction ID" value="UER00491"/>
</dbReference>
<dbReference type="NCBIfam" id="TIGR03026">
    <property type="entry name" value="NDP-sugDHase"/>
    <property type="match status" value="1"/>
</dbReference>
<dbReference type="EMBL" id="CP001251">
    <property type="protein sequence ID" value="ACK42003.1"/>
    <property type="molecule type" value="Genomic_DNA"/>
</dbReference>
<dbReference type="GO" id="GO:0003979">
    <property type="term" value="F:UDP-glucose 6-dehydrogenase activity"/>
    <property type="evidence" value="ECO:0007669"/>
    <property type="project" value="UniProtKB-EC"/>
</dbReference>
<evidence type="ECO:0000256" key="9">
    <source>
        <dbReference type="PIRSR" id="PIRSR500134-1"/>
    </source>
</evidence>
<dbReference type="InterPro" id="IPR017476">
    <property type="entry name" value="UDP-Glc/GDP-Man"/>
</dbReference>
<dbReference type="AlphaFoldDB" id="B8DZS0"/>
<feature type="binding site" evidence="10">
    <location>
        <position position="259"/>
    </location>
    <ligand>
        <name>substrate</name>
    </ligand>
</feature>
<reference evidence="14" key="1">
    <citation type="journal article" date="2016" name="Front. Microbiol.">
        <title>The complete genome sequence of hyperthermophile Dictyoglomus turgidum DSM 6724 reveals a specialized carbohydrate fermentor.</title>
        <authorList>
            <person name="Brumm P.J."/>
            <person name="Gowda K."/>
            <person name="Robb F.T."/>
            <person name="Mead D.A."/>
        </authorList>
    </citation>
    <scope>NUCLEOTIDE SEQUENCE [LARGE SCALE GENOMIC DNA]</scope>
    <source>
        <strain evidence="14">DSM 6724 / Z-1310</strain>
    </source>
</reference>
<evidence type="ECO:0000256" key="5">
    <source>
        <dbReference type="ARBA" id="ARBA00023002"/>
    </source>
</evidence>
<dbReference type="GO" id="GO:0051287">
    <property type="term" value="F:NAD binding"/>
    <property type="evidence" value="ECO:0007669"/>
    <property type="project" value="InterPro"/>
</dbReference>
<dbReference type="SUPFAM" id="SSF52413">
    <property type="entry name" value="UDP-glucose/GDP-mannose dehydrogenase C-terminal domain"/>
    <property type="match status" value="1"/>
</dbReference>
<dbReference type="InterPro" id="IPR014027">
    <property type="entry name" value="UDP-Glc/GDP-Man_DH_C"/>
</dbReference>
<dbReference type="GO" id="GO:0006065">
    <property type="term" value="P:UDP-glucuronate biosynthetic process"/>
    <property type="evidence" value="ECO:0007669"/>
    <property type="project" value="UniProtKB-UniPathway"/>
</dbReference>
<evidence type="ECO:0000256" key="11">
    <source>
        <dbReference type="PIRSR" id="PIRSR500134-3"/>
    </source>
</evidence>
<dbReference type="Gene3D" id="3.40.50.720">
    <property type="entry name" value="NAD(P)-binding Rossmann-like Domain"/>
    <property type="match status" value="2"/>
</dbReference>
<dbReference type="STRING" id="515635.Dtur_0718"/>
<feature type="binding site" evidence="11">
    <location>
        <position position="31"/>
    </location>
    <ligand>
        <name>NAD(+)</name>
        <dbReference type="ChEBI" id="CHEBI:57540"/>
    </ligand>
</feature>
<dbReference type="EnsemblBacteria" id="ACK42003">
    <property type="protein sequence ID" value="ACK42003"/>
    <property type="gene ID" value="Dtur_0718"/>
</dbReference>
<feature type="binding site" evidence="10">
    <location>
        <begin position="154"/>
        <end position="157"/>
    </location>
    <ligand>
        <name>substrate</name>
    </ligand>
</feature>
<feature type="binding site" evidence="11">
    <location>
        <position position="36"/>
    </location>
    <ligand>
        <name>NAD(+)</name>
        <dbReference type="ChEBI" id="CHEBI:57540"/>
    </ligand>
</feature>
<feature type="binding site" evidence="10">
    <location>
        <begin position="251"/>
        <end position="255"/>
    </location>
    <ligand>
        <name>substrate</name>
    </ligand>
</feature>
<name>B8DZS0_DICTD</name>
<keyword evidence="5 8" id="KW-0560">Oxidoreductase</keyword>
<dbReference type="PATRIC" id="fig|515635.4.peg.755"/>
<dbReference type="InterPro" id="IPR001732">
    <property type="entry name" value="UDP-Glc/GDP-Man_DH_N"/>
</dbReference>
<keyword evidence="14" id="KW-1185">Reference proteome</keyword>
<dbReference type="InterPro" id="IPR036220">
    <property type="entry name" value="UDP-Glc/GDP-Man_DH_C_sf"/>
</dbReference>
<dbReference type="SMART" id="SM00984">
    <property type="entry name" value="UDPG_MGDP_dh_C"/>
    <property type="match status" value="1"/>
</dbReference>
<accession>B8DZS0</accession>
<feature type="binding site" evidence="11">
    <location>
        <position position="157"/>
    </location>
    <ligand>
        <name>NAD(+)</name>
        <dbReference type="ChEBI" id="CHEBI:57540"/>
    </ligand>
</feature>
<evidence type="ECO:0000256" key="3">
    <source>
        <dbReference type="ARBA" id="ARBA00012954"/>
    </source>
</evidence>
<dbReference type="PIRSF" id="PIRSF000124">
    <property type="entry name" value="UDPglc_GDPman_dh"/>
    <property type="match status" value="1"/>
</dbReference>
<evidence type="ECO:0000256" key="2">
    <source>
        <dbReference type="ARBA" id="ARBA00006601"/>
    </source>
</evidence>
<comment type="similarity">
    <text evidence="2 8">Belongs to the UDP-glucose/GDP-mannose dehydrogenase family.</text>
</comment>
<dbReference type="InterPro" id="IPR008927">
    <property type="entry name" value="6-PGluconate_DH-like_C_sf"/>
</dbReference>
<evidence type="ECO:0000256" key="6">
    <source>
        <dbReference type="ARBA" id="ARBA00023027"/>
    </source>
</evidence>
<feature type="binding site" evidence="11">
    <location>
        <position position="87"/>
    </location>
    <ligand>
        <name>NAD(+)</name>
        <dbReference type="ChEBI" id="CHEBI:57540"/>
    </ligand>
</feature>
<dbReference type="SUPFAM" id="SSF48179">
    <property type="entry name" value="6-phosphogluconate dehydrogenase C-terminal domain-like"/>
    <property type="match status" value="1"/>
</dbReference>
<sequence length="433" mass="48816">MKKIGIIGIGYIGLVIVLGLVDFGNQVICLDIDDEKIEQLRKGISPIKEKDIDELLRRNIEKNRIKFTKDIQELISNSEIIFICVNTPPKEDGSVDLSQVISVSESLAKNLKDKKIIAIKSTIPIGTLEKINQIFENYGKKKNQDFEIAFIPEFLREGNAVYDFYNPSRIVIGAENPETIEELKKLFSPLNAPFIITSPNAAILIKYASNAFLAMRISFINEIANIAERFGIDIQEVIEGMKYDKRIGKDYLQPGIGFGGPCLGKDLMGLIKMAEKQGYQPNLLISILEKNEHQIRQIIYKIKSFLGEFLDGQIIRVLGLTFKPDTNDVRNSLALRITKVLKNDGAKIKASDPLGMEEAKKEINDVEYCDNPYDVAQDSNCLVILTGWKEFKELDFLKIKRVMKAPIIIDGVNLLDPQIIKNMGFIYKGVGRQ</sequence>
<evidence type="ECO:0000256" key="8">
    <source>
        <dbReference type="PIRNR" id="PIRNR000124"/>
    </source>
</evidence>
<dbReference type="Pfam" id="PF03720">
    <property type="entry name" value="UDPG_MGDP_dh_C"/>
    <property type="match status" value="1"/>
</dbReference>
<evidence type="ECO:0000313" key="13">
    <source>
        <dbReference type="EMBL" id="ACK42003.1"/>
    </source>
</evidence>
<dbReference type="Pfam" id="PF00984">
    <property type="entry name" value="UDPG_MGDP_dh"/>
    <property type="match status" value="1"/>
</dbReference>
<dbReference type="Gene3D" id="1.20.5.100">
    <property type="entry name" value="Cytochrome c1, transmembrane anchor, C-terminal"/>
    <property type="match status" value="1"/>
</dbReference>
<dbReference type="HOGENOM" id="CLU_023810_1_2_0"/>
<keyword evidence="6 8" id="KW-0520">NAD</keyword>
<dbReference type="OrthoDB" id="9803238at2"/>
<protein>
    <recommendedName>
        <fullName evidence="4 8">UDP-glucose 6-dehydrogenase</fullName>
        <ecNumber evidence="3 8">1.1.1.22</ecNumber>
    </recommendedName>
</protein>
<dbReference type="KEGG" id="dtu:Dtur_0718"/>
<evidence type="ECO:0000256" key="1">
    <source>
        <dbReference type="ARBA" id="ARBA00004701"/>
    </source>
</evidence>
<dbReference type="Proteomes" id="UP000007719">
    <property type="component" value="Chromosome"/>
</dbReference>
<evidence type="ECO:0000256" key="4">
    <source>
        <dbReference type="ARBA" id="ARBA00015132"/>
    </source>
</evidence>
<dbReference type="InterPro" id="IPR028357">
    <property type="entry name" value="UDPglc_DH_bac"/>
</dbReference>
<dbReference type="RefSeq" id="WP_012583088.1">
    <property type="nucleotide sequence ID" value="NC_011661.1"/>
</dbReference>
<dbReference type="InterPro" id="IPR014026">
    <property type="entry name" value="UDP-Glc/GDP-Man_DH_dimer"/>
</dbReference>
<dbReference type="PANTHER" id="PTHR43750:SF3">
    <property type="entry name" value="UDP-GLUCOSE 6-DEHYDROGENASE TUAD"/>
    <property type="match status" value="1"/>
</dbReference>